<dbReference type="EMBL" id="MLJW01000615">
    <property type="protein sequence ID" value="OIQ84476.1"/>
    <property type="molecule type" value="Genomic_DNA"/>
</dbReference>
<sequence>MEELKSLSTLLEPDERWANFVLHKVSTNEISPITLNDRYQSVSAIALSTAAPEDVRSQFNIALMLGVYAWLYYPFHQVAELKAFSTVEMALRQRFPEAKGALNKLLALAVEAGAIVDKGFSHIEACDEDPKQYSRKLPNIVSSLRNELAHGSFMLHPGSLFTLRNCAEIINQLFPEVK</sequence>
<name>A0A1J5QXI6_9ZZZZ</name>
<dbReference type="AlphaFoldDB" id="A0A1J5QXI6"/>
<proteinExistence type="predicted"/>
<evidence type="ECO:0000313" key="1">
    <source>
        <dbReference type="EMBL" id="OIQ84476.1"/>
    </source>
</evidence>
<reference evidence="1" key="1">
    <citation type="submission" date="2016-10" db="EMBL/GenBank/DDBJ databases">
        <title>Sequence of Gallionella enrichment culture.</title>
        <authorList>
            <person name="Poehlein A."/>
            <person name="Muehling M."/>
            <person name="Daniel R."/>
        </authorList>
    </citation>
    <scope>NUCLEOTIDE SEQUENCE</scope>
</reference>
<protein>
    <recommendedName>
        <fullName evidence="2">RiboL-PSP-HEPN domain-containing protein</fullName>
    </recommendedName>
</protein>
<organism evidence="1">
    <name type="scientific">mine drainage metagenome</name>
    <dbReference type="NCBI Taxonomy" id="410659"/>
    <lineage>
        <taxon>unclassified sequences</taxon>
        <taxon>metagenomes</taxon>
        <taxon>ecological metagenomes</taxon>
    </lineage>
</organism>
<comment type="caution">
    <text evidence="1">The sequence shown here is derived from an EMBL/GenBank/DDBJ whole genome shotgun (WGS) entry which is preliminary data.</text>
</comment>
<evidence type="ECO:0008006" key="2">
    <source>
        <dbReference type="Google" id="ProtNLM"/>
    </source>
</evidence>
<gene>
    <name evidence="1" type="ORF">GALL_336990</name>
</gene>
<accession>A0A1J5QXI6</accession>